<dbReference type="CDD" id="cd22157">
    <property type="entry name" value="F-box_AtFBW1-like"/>
    <property type="match status" value="1"/>
</dbReference>
<dbReference type="Gene3D" id="1.20.1280.50">
    <property type="match status" value="1"/>
</dbReference>
<accession>A0A328DP39</accession>
<proteinExistence type="predicted"/>
<evidence type="ECO:0000313" key="2">
    <source>
        <dbReference type="EMBL" id="RAL47442.1"/>
    </source>
</evidence>
<comment type="caution">
    <text evidence="2">The sequence shown here is derived from an EMBL/GenBank/DDBJ whole genome shotgun (WGS) entry which is preliminary data.</text>
</comment>
<dbReference type="InterPro" id="IPR001810">
    <property type="entry name" value="F-box_dom"/>
</dbReference>
<dbReference type="InterPro" id="IPR011043">
    <property type="entry name" value="Gal_Oxase/kelch_b-propeller"/>
</dbReference>
<sequence>MNEDVLVPEEVLIQILARLPVRSLVRARCVCKLWLALIRDTYFFRLYSDVSLRNPLVLLDAGGLFCVDRRRGVSELSLDFLGDRVKVRASCNGLLCCSSIPDRGVYYVCNPMTREFKLLPKTSRERHATRFSPDGEATLVALACDMPTLHFRVVLAGYHRPRRDFVCSVYDSRSNKWTKSVSFQDHQFTHMNKNQPVFVNGALHWLTDAGSCVLVLDLSVGEWRQIHLPRDVGCRAGTRGYLLELEGRLSVVRISEAWMVVWAMRSCCGGGGEEEEEEGWDMVDRVSVRCIKGMVPGVFPISQSGECVLLATHNQVLAYHRKSRVWKEVYSVRNTLPLWFSAYSFRSTIFPCHNS</sequence>
<dbReference type="Pfam" id="PF07734">
    <property type="entry name" value="FBA_1"/>
    <property type="match status" value="1"/>
</dbReference>
<dbReference type="PANTHER" id="PTHR31672:SF2">
    <property type="entry name" value="F-BOX DOMAIN-CONTAINING PROTEIN"/>
    <property type="match status" value="1"/>
</dbReference>
<keyword evidence="3" id="KW-1185">Reference proteome</keyword>
<reference evidence="2 3" key="1">
    <citation type="submission" date="2018-06" db="EMBL/GenBank/DDBJ databases">
        <title>The Genome of Cuscuta australis (Dodder) Provides Insight into the Evolution of Plant Parasitism.</title>
        <authorList>
            <person name="Liu H."/>
        </authorList>
    </citation>
    <scope>NUCLEOTIDE SEQUENCE [LARGE SCALE GENOMIC DNA]</scope>
    <source>
        <strain evidence="3">cv. Yunnan</strain>
        <tissue evidence="2">Vines</tissue>
    </source>
</reference>
<dbReference type="NCBIfam" id="TIGR01640">
    <property type="entry name" value="F_box_assoc_1"/>
    <property type="match status" value="1"/>
</dbReference>
<dbReference type="InterPro" id="IPR006527">
    <property type="entry name" value="F-box-assoc_dom_typ1"/>
</dbReference>
<dbReference type="SMART" id="SM00256">
    <property type="entry name" value="FBOX"/>
    <property type="match status" value="1"/>
</dbReference>
<evidence type="ECO:0000313" key="3">
    <source>
        <dbReference type="Proteomes" id="UP000249390"/>
    </source>
</evidence>
<dbReference type="PROSITE" id="PS50181">
    <property type="entry name" value="FBOX"/>
    <property type="match status" value="1"/>
</dbReference>
<dbReference type="EMBL" id="NQVE01000115">
    <property type="protein sequence ID" value="RAL47442.1"/>
    <property type="molecule type" value="Genomic_DNA"/>
</dbReference>
<dbReference type="InterPro" id="IPR017451">
    <property type="entry name" value="F-box-assoc_interact_dom"/>
</dbReference>
<gene>
    <name evidence="2" type="ORF">DM860_013407</name>
</gene>
<feature type="domain" description="F-box" evidence="1">
    <location>
        <begin position="1"/>
        <end position="47"/>
    </location>
</feature>
<dbReference type="SUPFAM" id="SSF81383">
    <property type="entry name" value="F-box domain"/>
    <property type="match status" value="1"/>
</dbReference>
<dbReference type="InterPro" id="IPR036047">
    <property type="entry name" value="F-box-like_dom_sf"/>
</dbReference>
<dbReference type="PANTHER" id="PTHR31672">
    <property type="entry name" value="BNACNNG10540D PROTEIN"/>
    <property type="match status" value="1"/>
</dbReference>
<dbReference type="InterPro" id="IPR050796">
    <property type="entry name" value="SCF_F-box_component"/>
</dbReference>
<dbReference type="SUPFAM" id="SSF50965">
    <property type="entry name" value="Galactose oxidase, central domain"/>
    <property type="match status" value="1"/>
</dbReference>
<name>A0A328DP39_9ASTE</name>
<evidence type="ECO:0000259" key="1">
    <source>
        <dbReference type="PROSITE" id="PS50181"/>
    </source>
</evidence>
<dbReference type="Pfam" id="PF12937">
    <property type="entry name" value="F-box-like"/>
    <property type="match status" value="1"/>
</dbReference>
<organism evidence="2 3">
    <name type="scientific">Cuscuta australis</name>
    <dbReference type="NCBI Taxonomy" id="267555"/>
    <lineage>
        <taxon>Eukaryota</taxon>
        <taxon>Viridiplantae</taxon>
        <taxon>Streptophyta</taxon>
        <taxon>Embryophyta</taxon>
        <taxon>Tracheophyta</taxon>
        <taxon>Spermatophyta</taxon>
        <taxon>Magnoliopsida</taxon>
        <taxon>eudicotyledons</taxon>
        <taxon>Gunneridae</taxon>
        <taxon>Pentapetalae</taxon>
        <taxon>asterids</taxon>
        <taxon>lamiids</taxon>
        <taxon>Solanales</taxon>
        <taxon>Convolvulaceae</taxon>
        <taxon>Cuscuteae</taxon>
        <taxon>Cuscuta</taxon>
        <taxon>Cuscuta subgen. Grammica</taxon>
        <taxon>Cuscuta sect. Cleistogrammica</taxon>
    </lineage>
</organism>
<dbReference type="AlphaFoldDB" id="A0A328DP39"/>
<protein>
    <recommendedName>
        <fullName evidence="1">F-box domain-containing protein</fullName>
    </recommendedName>
</protein>
<dbReference type="Proteomes" id="UP000249390">
    <property type="component" value="Unassembled WGS sequence"/>
</dbReference>